<evidence type="ECO:0000313" key="7">
    <source>
        <dbReference type="Proteomes" id="UP001627154"/>
    </source>
</evidence>
<keyword evidence="4" id="KW-0597">Phosphoprotein</keyword>
<evidence type="ECO:0000313" key="6">
    <source>
        <dbReference type="EMBL" id="KAL3397564.1"/>
    </source>
</evidence>
<name>A0ABD2WXE5_9HYME</name>
<comment type="subcellular location">
    <subcellularLocation>
        <location evidence="1">Cytoplasm</location>
    </subcellularLocation>
</comment>
<dbReference type="PANTHER" id="PTHR14938:SF2">
    <property type="entry name" value="HCLS1-ASSOCIATED PROTEIN X-1"/>
    <property type="match status" value="1"/>
</dbReference>
<dbReference type="EMBL" id="JBJJXI010000062">
    <property type="protein sequence ID" value="KAL3397564.1"/>
    <property type="molecule type" value="Genomic_DNA"/>
</dbReference>
<feature type="region of interest" description="Disordered" evidence="5">
    <location>
        <begin position="13"/>
        <end position="48"/>
    </location>
</feature>
<reference evidence="6 7" key="1">
    <citation type="journal article" date="2024" name="bioRxiv">
        <title>A reference genome for Trichogramma kaykai: A tiny desert-dwelling parasitoid wasp with competing sex-ratio distorters.</title>
        <authorList>
            <person name="Culotta J."/>
            <person name="Lindsey A.R."/>
        </authorList>
    </citation>
    <scope>NUCLEOTIDE SEQUENCE [LARGE SCALE GENOMIC DNA]</scope>
    <source>
        <strain evidence="6 7">KSX58</strain>
    </source>
</reference>
<dbReference type="InterPro" id="IPR019376">
    <property type="entry name" value="Myeloid_leukemia_factor"/>
</dbReference>
<protein>
    <recommendedName>
        <fullName evidence="8">HCLS1-associated protein X-1</fullName>
    </recommendedName>
</protein>
<gene>
    <name evidence="6" type="ORF">TKK_008665</name>
</gene>
<dbReference type="Proteomes" id="UP001627154">
    <property type="component" value="Unassembled WGS sequence"/>
</dbReference>
<proteinExistence type="inferred from homology"/>
<dbReference type="PANTHER" id="PTHR14938">
    <property type="entry name" value="HCLS1-ASSOCIATED PROTEIN X-1"/>
    <property type="match status" value="1"/>
</dbReference>
<feature type="compositionally biased region" description="Basic and acidic residues" evidence="5">
    <location>
        <begin position="21"/>
        <end position="30"/>
    </location>
</feature>
<accession>A0ABD2WXE5</accession>
<dbReference type="InterPro" id="IPR017248">
    <property type="entry name" value="HAX-1"/>
</dbReference>
<feature type="region of interest" description="Disordered" evidence="5">
    <location>
        <begin position="105"/>
        <end position="124"/>
    </location>
</feature>
<organism evidence="6 7">
    <name type="scientific">Trichogramma kaykai</name>
    <dbReference type="NCBI Taxonomy" id="54128"/>
    <lineage>
        <taxon>Eukaryota</taxon>
        <taxon>Metazoa</taxon>
        <taxon>Ecdysozoa</taxon>
        <taxon>Arthropoda</taxon>
        <taxon>Hexapoda</taxon>
        <taxon>Insecta</taxon>
        <taxon>Pterygota</taxon>
        <taxon>Neoptera</taxon>
        <taxon>Endopterygota</taxon>
        <taxon>Hymenoptera</taxon>
        <taxon>Apocrita</taxon>
        <taxon>Proctotrupomorpha</taxon>
        <taxon>Chalcidoidea</taxon>
        <taxon>Trichogrammatidae</taxon>
        <taxon>Trichogramma</taxon>
    </lineage>
</organism>
<dbReference type="Pfam" id="PF10248">
    <property type="entry name" value="Mlf1IP"/>
    <property type="match status" value="1"/>
</dbReference>
<evidence type="ECO:0008006" key="8">
    <source>
        <dbReference type="Google" id="ProtNLM"/>
    </source>
</evidence>
<keyword evidence="3" id="KW-0963">Cytoplasm</keyword>
<evidence type="ECO:0000256" key="1">
    <source>
        <dbReference type="ARBA" id="ARBA00004496"/>
    </source>
</evidence>
<evidence type="ECO:0000256" key="2">
    <source>
        <dbReference type="ARBA" id="ARBA00008332"/>
    </source>
</evidence>
<keyword evidence="7" id="KW-1185">Reference proteome</keyword>
<dbReference type="AlphaFoldDB" id="A0ABD2WXE5"/>
<dbReference type="GO" id="GO:0005737">
    <property type="term" value="C:cytoplasm"/>
    <property type="evidence" value="ECO:0007669"/>
    <property type="project" value="UniProtKB-SubCell"/>
</dbReference>
<comment type="caution">
    <text evidence="6">The sequence shown here is derived from an EMBL/GenBank/DDBJ whole genome shotgun (WGS) entry which is preliminary data.</text>
</comment>
<evidence type="ECO:0000256" key="3">
    <source>
        <dbReference type="ARBA" id="ARBA00022490"/>
    </source>
</evidence>
<evidence type="ECO:0000256" key="4">
    <source>
        <dbReference type="ARBA" id="ARBA00022553"/>
    </source>
</evidence>
<comment type="similarity">
    <text evidence="2">Belongs to the MLF family.</text>
</comment>
<evidence type="ECO:0000256" key="5">
    <source>
        <dbReference type="SAM" id="MobiDB-lite"/>
    </source>
</evidence>
<sequence>MSSIFDFFRGIFGKSSTQEPQPHRLRDDPRYGNNFRNPIWQTDDQDEDDINDFRGQSRYQFRIFSDPFEMTRFFETQMDDLMKSFFGSFGLGNFGDRQFAIGPFEGSDNMLPPSVDDSKHKAGPRDEVLKPQFVNPESHGFDNFSIQLPSENADPKRLREDLLKPSYQLPDGNQQDTDIDGKVNSDELTKVWKSPNNSVQPFSPSRKSFFSAFSSSTQMIRRPDGSVEQRKTVRDNEGNEEISVTRQIGNKLHTITTRKANDGSETQSEDIVNMDENELKSFDEKWQTLQSPLRENSQDDVPWYSFFGPYPKL</sequence>